<dbReference type="Proteomes" id="UP000198775">
    <property type="component" value="Unassembled WGS sequence"/>
</dbReference>
<keyword evidence="3" id="KW-1185">Reference proteome</keyword>
<name>A0A1H8WF59_9EURY</name>
<accession>A0A1H8WF59</accession>
<protein>
    <submittedName>
        <fullName evidence="2">Uncharacterized protein</fullName>
    </submittedName>
</protein>
<dbReference type="RefSeq" id="WP_092664768.1">
    <property type="nucleotide sequence ID" value="NZ_FOCX01000057.1"/>
</dbReference>
<dbReference type="AlphaFoldDB" id="A0A1H8WF59"/>
<keyword evidence="1" id="KW-1133">Transmembrane helix</keyword>
<evidence type="ECO:0000313" key="2">
    <source>
        <dbReference type="EMBL" id="SEP26209.1"/>
    </source>
</evidence>
<dbReference type="EMBL" id="FOCX01000057">
    <property type="protein sequence ID" value="SEP26209.1"/>
    <property type="molecule type" value="Genomic_DNA"/>
</dbReference>
<sequence>MALEKAVRGLTILAVMGLTYRMGQLVAGSGGDPDLLFIAGVILLAFLGLAGLIRDIPLVSAITGFLLFGIGFLFLIPAILVAGIALLVDGVSSGTPRLTNSAPA</sequence>
<reference evidence="3" key="1">
    <citation type="submission" date="2016-10" db="EMBL/GenBank/DDBJ databases">
        <authorList>
            <person name="Varghese N."/>
            <person name="Submissions S."/>
        </authorList>
    </citation>
    <scope>NUCLEOTIDE SEQUENCE [LARGE SCALE GENOMIC DNA]</scope>
    <source>
        <strain evidence="3">IBRC-M 10043</strain>
    </source>
</reference>
<feature type="transmembrane region" description="Helical" evidence="1">
    <location>
        <begin position="35"/>
        <end position="53"/>
    </location>
</feature>
<feature type="transmembrane region" description="Helical" evidence="1">
    <location>
        <begin position="7"/>
        <end position="23"/>
    </location>
</feature>
<evidence type="ECO:0000256" key="1">
    <source>
        <dbReference type="SAM" id="Phobius"/>
    </source>
</evidence>
<gene>
    <name evidence="2" type="ORF">SAMN05216388_10577</name>
</gene>
<proteinExistence type="predicted"/>
<keyword evidence="1" id="KW-0812">Transmembrane</keyword>
<feature type="transmembrane region" description="Helical" evidence="1">
    <location>
        <begin position="65"/>
        <end position="88"/>
    </location>
</feature>
<organism evidence="2 3">
    <name type="scientific">Halorientalis persicus</name>
    <dbReference type="NCBI Taxonomy" id="1367881"/>
    <lineage>
        <taxon>Archaea</taxon>
        <taxon>Methanobacteriati</taxon>
        <taxon>Methanobacteriota</taxon>
        <taxon>Stenosarchaea group</taxon>
        <taxon>Halobacteria</taxon>
        <taxon>Halobacteriales</taxon>
        <taxon>Haloarculaceae</taxon>
        <taxon>Halorientalis</taxon>
    </lineage>
</organism>
<keyword evidence="1" id="KW-0472">Membrane</keyword>
<evidence type="ECO:0000313" key="3">
    <source>
        <dbReference type="Proteomes" id="UP000198775"/>
    </source>
</evidence>